<dbReference type="Proteomes" id="UP000053370">
    <property type="component" value="Unassembled WGS sequence"/>
</dbReference>
<dbReference type="STRING" id="1678840.ATC1_13479"/>
<name>A0A0S7BQI5_9CHLR</name>
<gene>
    <name evidence="2" type="ORF">ATC1_13479</name>
</gene>
<accession>A0A0S7BQI5</accession>
<sequence length="162" mass="17783">MTDKPKQKIIWLRYLLLTLILGLFICGGILVYIGLSGLDSISIEQNRTAELTIIPYCTLTPTSIPLDTKQQITVRYVSPEGFSIGAFVQIMNTQGAGLKIRSNPGTGDEVLFIGMDGDLFKIIDGPDEKDGFVWWKLAGFSDKKLEGWAAANYLTLAAPPVE</sequence>
<evidence type="ECO:0000256" key="1">
    <source>
        <dbReference type="SAM" id="Phobius"/>
    </source>
</evidence>
<keyword evidence="3" id="KW-1185">Reference proteome</keyword>
<dbReference type="EMBL" id="DF968181">
    <property type="protein sequence ID" value="GAP40503.1"/>
    <property type="molecule type" value="Genomic_DNA"/>
</dbReference>
<protein>
    <submittedName>
        <fullName evidence="2">Protein containing bacterial SH3 domain</fullName>
    </submittedName>
</protein>
<reference evidence="2" key="1">
    <citation type="journal article" date="2015" name="Genome Announc.">
        <title>Draft Genome Sequence of Anaerolineae Strain TC1, a Novel Isolate from a Methanogenic Wastewater Treatment System.</title>
        <authorList>
            <person name="Matsuura N."/>
            <person name="Tourlousse D.M."/>
            <person name="Sun L."/>
            <person name="Toyonaga M."/>
            <person name="Kuroda K."/>
            <person name="Ohashi A."/>
            <person name="Cruz R."/>
            <person name="Yamaguchi T."/>
            <person name="Sekiguchi Y."/>
        </authorList>
    </citation>
    <scope>NUCLEOTIDE SEQUENCE [LARGE SCALE GENOMIC DNA]</scope>
    <source>
        <strain evidence="2">TC1</strain>
    </source>
</reference>
<dbReference type="OrthoDB" id="166504at2"/>
<organism evidence="2">
    <name type="scientific">Flexilinea flocculi</name>
    <dbReference type="NCBI Taxonomy" id="1678840"/>
    <lineage>
        <taxon>Bacteria</taxon>
        <taxon>Bacillati</taxon>
        <taxon>Chloroflexota</taxon>
        <taxon>Anaerolineae</taxon>
        <taxon>Anaerolineales</taxon>
        <taxon>Anaerolineaceae</taxon>
        <taxon>Flexilinea</taxon>
    </lineage>
</organism>
<dbReference type="RefSeq" id="WP_062279844.1">
    <property type="nucleotide sequence ID" value="NZ_DF968181.1"/>
</dbReference>
<feature type="transmembrane region" description="Helical" evidence="1">
    <location>
        <begin position="12"/>
        <end position="35"/>
    </location>
</feature>
<keyword evidence="1" id="KW-0472">Membrane</keyword>
<dbReference type="AlphaFoldDB" id="A0A0S7BQI5"/>
<keyword evidence="1" id="KW-1133">Transmembrane helix</keyword>
<keyword evidence="1" id="KW-0812">Transmembrane</keyword>
<evidence type="ECO:0000313" key="3">
    <source>
        <dbReference type="Proteomes" id="UP000053370"/>
    </source>
</evidence>
<evidence type="ECO:0000313" key="2">
    <source>
        <dbReference type="EMBL" id="GAP40503.1"/>
    </source>
</evidence>
<proteinExistence type="predicted"/>